<dbReference type="AlphaFoldDB" id="A0A2A9ECT0"/>
<dbReference type="Gene3D" id="2.70.70.10">
    <property type="entry name" value="Glucose Permease (Domain IIA)"/>
    <property type="match status" value="1"/>
</dbReference>
<keyword evidence="6" id="KW-0482">Metalloprotease</keyword>
<evidence type="ECO:0000256" key="4">
    <source>
        <dbReference type="ARBA" id="ARBA00022801"/>
    </source>
</evidence>
<organism evidence="11 12">
    <name type="scientific">Flavimobilis soli</name>
    <dbReference type="NCBI Taxonomy" id="442709"/>
    <lineage>
        <taxon>Bacteria</taxon>
        <taxon>Bacillati</taxon>
        <taxon>Actinomycetota</taxon>
        <taxon>Actinomycetes</taxon>
        <taxon>Micrococcales</taxon>
        <taxon>Jonesiaceae</taxon>
        <taxon>Flavimobilis</taxon>
    </lineage>
</organism>
<feature type="signal peptide" evidence="9">
    <location>
        <begin position="1"/>
        <end position="25"/>
    </location>
</feature>
<gene>
    <name evidence="11" type="ORF">ATL41_0794</name>
</gene>
<sequence length="461" mass="49394">MRNLRRSLAALLVVGLVGVVAPAPAGADTLDDLRARKAAAQKAQSAAEKEISDLEEDLEDTDAEMAAAFVELRRVEALLPVAQAELDEAVATHTKAQAEADALGERLEDAKAQESLLVTQVQEQDAAAKATRASIAELARRAYRGEGRADSLGLVVGASSTEEFVNRYTLSQTALRAQTNSLTDLQQAEATSRNAQARLAGVREQITELKTEADAAVVAAQAAQAAAEEKKQEVANLVASQKTQLAKIEARKQQQLAAKAKKEADAAALEDEIQKVIGLTKKEKARLAAIREAERKRAEEAAKKALEEAKKKGTKPPTTLPVNNNPPSSSKFLAYPVKNVHITSSYGYRMHPVLHYLRLHAGTDFRAYCGTPIYAAAGGTVQWARYVSGFGNQVMVNHGTVNGANLMTSYNHFSKFAVSSGQKVKKGQLVGYSGTTGTSTACHLHFEVYVNGSTVNPMSML</sequence>
<feature type="compositionally biased region" description="Low complexity" evidence="8">
    <location>
        <begin position="315"/>
        <end position="327"/>
    </location>
</feature>
<dbReference type="Pfam" id="PF01551">
    <property type="entry name" value="Peptidase_M23"/>
    <property type="match status" value="1"/>
</dbReference>
<evidence type="ECO:0000256" key="5">
    <source>
        <dbReference type="ARBA" id="ARBA00022833"/>
    </source>
</evidence>
<feature type="region of interest" description="Disordered" evidence="8">
    <location>
        <begin position="301"/>
        <end position="327"/>
    </location>
</feature>
<keyword evidence="2" id="KW-0645">Protease</keyword>
<dbReference type="PANTHER" id="PTHR21666">
    <property type="entry name" value="PEPTIDASE-RELATED"/>
    <property type="match status" value="1"/>
</dbReference>
<keyword evidence="3" id="KW-0479">Metal-binding</keyword>
<evidence type="ECO:0000256" key="3">
    <source>
        <dbReference type="ARBA" id="ARBA00022723"/>
    </source>
</evidence>
<comment type="cofactor">
    <cofactor evidence="1">
        <name>Zn(2+)</name>
        <dbReference type="ChEBI" id="CHEBI:29105"/>
    </cofactor>
</comment>
<evidence type="ECO:0000256" key="8">
    <source>
        <dbReference type="SAM" id="MobiDB-lite"/>
    </source>
</evidence>
<evidence type="ECO:0000256" key="6">
    <source>
        <dbReference type="ARBA" id="ARBA00023049"/>
    </source>
</evidence>
<dbReference type="GO" id="GO:0046872">
    <property type="term" value="F:metal ion binding"/>
    <property type="evidence" value="ECO:0007669"/>
    <property type="project" value="UniProtKB-KW"/>
</dbReference>
<name>A0A2A9ECT0_9MICO</name>
<keyword evidence="7" id="KW-0175">Coiled coil</keyword>
<proteinExistence type="predicted"/>
<keyword evidence="4 11" id="KW-0378">Hydrolase</keyword>
<dbReference type="SUPFAM" id="SSF51261">
    <property type="entry name" value="Duplicated hybrid motif"/>
    <property type="match status" value="1"/>
</dbReference>
<accession>A0A2A9ECT0</accession>
<dbReference type="PANTHER" id="PTHR21666:SF288">
    <property type="entry name" value="CELL DIVISION PROTEIN YTFB"/>
    <property type="match status" value="1"/>
</dbReference>
<evidence type="ECO:0000256" key="2">
    <source>
        <dbReference type="ARBA" id="ARBA00022670"/>
    </source>
</evidence>
<feature type="coiled-coil region" evidence="7">
    <location>
        <begin position="30"/>
        <end position="113"/>
    </location>
</feature>
<reference evidence="11 12" key="1">
    <citation type="submission" date="2017-10" db="EMBL/GenBank/DDBJ databases">
        <title>Sequencing the genomes of 1000 actinobacteria strains.</title>
        <authorList>
            <person name="Klenk H.-P."/>
        </authorList>
    </citation>
    <scope>NUCLEOTIDE SEQUENCE [LARGE SCALE GENOMIC DNA]</scope>
    <source>
        <strain evidence="11 12">DSM 21574</strain>
    </source>
</reference>
<dbReference type="CDD" id="cd12797">
    <property type="entry name" value="M23_peptidase"/>
    <property type="match status" value="1"/>
</dbReference>
<evidence type="ECO:0000259" key="10">
    <source>
        <dbReference type="Pfam" id="PF01551"/>
    </source>
</evidence>
<keyword evidence="5" id="KW-0862">Zinc</keyword>
<protein>
    <submittedName>
        <fullName evidence="11">Murein DD-endopeptidase MepM/ murein hydrolase activator NlpD</fullName>
    </submittedName>
</protein>
<dbReference type="GO" id="GO:0004222">
    <property type="term" value="F:metalloendopeptidase activity"/>
    <property type="evidence" value="ECO:0007669"/>
    <property type="project" value="TreeGrafter"/>
</dbReference>
<comment type="caution">
    <text evidence="11">The sequence shown here is derived from an EMBL/GenBank/DDBJ whole genome shotgun (WGS) entry which is preliminary data.</text>
</comment>
<evidence type="ECO:0000313" key="11">
    <source>
        <dbReference type="EMBL" id="PFG36085.1"/>
    </source>
</evidence>
<dbReference type="InterPro" id="IPR011055">
    <property type="entry name" value="Dup_hybrid_motif"/>
</dbReference>
<keyword evidence="12" id="KW-1185">Reference proteome</keyword>
<dbReference type="GO" id="GO:0006508">
    <property type="term" value="P:proteolysis"/>
    <property type="evidence" value="ECO:0007669"/>
    <property type="project" value="UniProtKB-KW"/>
</dbReference>
<dbReference type="Proteomes" id="UP000221394">
    <property type="component" value="Unassembled WGS sequence"/>
</dbReference>
<dbReference type="InterPro" id="IPR050570">
    <property type="entry name" value="Cell_wall_metabolism_enzyme"/>
</dbReference>
<evidence type="ECO:0000256" key="7">
    <source>
        <dbReference type="SAM" id="Coils"/>
    </source>
</evidence>
<dbReference type="OrthoDB" id="1099523at2"/>
<feature type="compositionally biased region" description="Basic and acidic residues" evidence="8">
    <location>
        <begin position="301"/>
        <end position="311"/>
    </location>
</feature>
<dbReference type="RefSeq" id="WP_098457304.1">
    <property type="nucleotide sequence ID" value="NZ_PDJH01000001.1"/>
</dbReference>
<feature type="chain" id="PRO_5038905325" evidence="9">
    <location>
        <begin position="26"/>
        <end position="461"/>
    </location>
</feature>
<evidence type="ECO:0000256" key="1">
    <source>
        <dbReference type="ARBA" id="ARBA00001947"/>
    </source>
</evidence>
<dbReference type="InterPro" id="IPR016047">
    <property type="entry name" value="M23ase_b-sheet_dom"/>
</dbReference>
<dbReference type="EMBL" id="PDJH01000001">
    <property type="protein sequence ID" value="PFG36085.1"/>
    <property type="molecule type" value="Genomic_DNA"/>
</dbReference>
<keyword evidence="9" id="KW-0732">Signal</keyword>
<feature type="domain" description="M23ase beta-sheet core" evidence="10">
    <location>
        <begin position="359"/>
        <end position="457"/>
    </location>
</feature>
<evidence type="ECO:0000313" key="12">
    <source>
        <dbReference type="Proteomes" id="UP000221394"/>
    </source>
</evidence>
<evidence type="ECO:0000256" key="9">
    <source>
        <dbReference type="SAM" id="SignalP"/>
    </source>
</evidence>